<dbReference type="InterPro" id="IPR037123">
    <property type="entry name" value="PRibGlycinamide_synth_C_sf"/>
</dbReference>
<evidence type="ECO:0000313" key="18">
    <source>
        <dbReference type="Proteomes" id="UP001447188"/>
    </source>
</evidence>
<evidence type="ECO:0000256" key="14">
    <source>
        <dbReference type="ARBA" id="ARBA00049057"/>
    </source>
</evidence>
<dbReference type="PROSITE" id="PS00184">
    <property type="entry name" value="GARS"/>
    <property type="match status" value="1"/>
</dbReference>
<evidence type="ECO:0000256" key="2">
    <source>
        <dbReference type="ARBA" id="ARBA00005174"/>
    </source>
</evidence>
<dbReference type="SMART" id="SM01209">
    <property type="entry name" value="GARS_A"/>
    <property type="match status" value="1"/>
</dbReference>
<dbReference type="Gene3D" id="3.40.50.20">
    <property type="match status" value="1"/>
</dbReference>
<sequence>MKLLIIGSGGREHALVWKLAQSAKVKHVYVAPGNGGTGNDFKNVSNVNIGVGDFPALVEFAVKNAIDLVLPGPEAPLVDGIEAHFRKVGIPVFGPSQAAARMEGSKTFSKDFMQRHNIPTAAYANFSSYEPARAYLDSISHNVVIKASGLAAGKGVLIPTTKEEAHAGLKEIMVSREFGEAGDEVVIEEFLEGDELSILAFADGYTIIPLPPAQDHKRVFDGDLGPNTGGMGCYAPTRIASPAVLEEVKRTILQPTIDGMRKEGYPFKGMLFTGLMMTKSGPKVLEYNVRFGDPETQTVLPLLSKDTDLAEVLMACAEGYLDAVKIEITNKFAATVVVAAGGYPGPYGKGKEIKLSPVGPDTAIFHAGTSLLDGKIISTGGRVIAATATADTLEEAVKKAYEGVKCIEFQGMFYRKDIAHRAFKQKPVEVAMTYAGSGVDVDAGNALVNRIKAAVRSTRIPGADSEIGGFGGIFDLAAAGWTNPLLVAGIDGVGTKLKIACALRKHHSVGIDLVAMSVNDLLAQGAGPLFFLDYYSTSKLDIEEAAEFVEGVADGCRQAGCALVGGETAEMPGMYQEGDYDAAGCAVGAVNRGDVLPKLDTMDVGDVLVGLASNGVHSNGYSLIRKIVERAGLDWTAAAPWTPAASIGEEFLIPTRIYVKPLLKVSNKGLIKGMSHITGGGLTENIPRMLPKHLAAEVDVSTWDLSPMFRWLKKTGNVAALEFARTWNTGLGFVVVVAKDDVEEVLRTLRAEGEQAVVVGKLVERVGDGCVLRGLDSWS</sequence>
<dbReference type="InterPro" id="IPR016185">
    <property type="entry name" value="PreATP-grasp_dom_sf"/>
</dbReference>
<dbReference type="HAMAP" id="MF_00138">
    <property type="entry name" value="GARS"/>
    <property type="match status" value="1"/>
</dbReference>
<dbReference type="InterPro" id="IPR016188">
    <property type="entry name" value="PurM-like_N"/>
</dbReference>
<dbReference type="InterPro" id="IPR000115">
    <property type="entry name" value="PRibGlycinamide_synth"/>
</dbReference>
<dbReference type="Proteomes" id="UP001447188">
    <property type="component" value="Unassembled WGS sequence"/>
</dbReference>
<dbReference type="SUPFAM" id="SSF56059">
    <property type="entry name" value="Glutathione synthetase ATP-binding domain-like"/>
    <property type="match status" value="1"/>
</dbReference>
<dbReference type="NCBIfam" id="TIGR00877">
    <property type="entry name" value="purD"/>
    <property type="match status" value="1"/>
</dbReference>
<gene>
    <name evidence="17" type="primary">ade1</name>
    <name evidence="17" type="ORF">Q9L58_005293</name>
</gene>
<dbReference type="PANTHER" id="PTHR10520:SF12">
    <property type="entry name" value="TRIFUNCTIONAL PURINE BIOSYNTHETIC PROTEIN ADENOSINE-3"/>
    <property type="match status" value="1"/>
</dbReference>
<dbReference type="Gene3D" id="3.90.650.10">
    <property type="entry name" value="PurM-like C-terminal domain"/>
    <property type="match status" value="1"/>
</dbReference>
<dbReference type="Pfam" id="PF01071">
    <property type="entry name" value="GARS_A"/>
    <property type="match status" value="1"/>
</dbReference>
<feature type="domain" description="ATP-grasp" evidence="16">
    <location>
        <begin position="110"/>
        <end position="318"/>
    </location>
</feature>
<keyword evidence="18" id="KW-1185">Reference proteome</keyword>
<dbReference type="InterPro" id="IPR036676">
    <property type="entry name" value="PurM-like_C_sf"/>
</dbReference>
<dbReference type="InterPro" id="IPR020559">
    <property type="entry name" value="PRibGlycinamide_synth_CS"/>
</dbReference>
<keyword evidence="4" id="KW-0436">Ligase</keyword>
<dbReference type="Pfam" id="PF02769">
    <property type="entry name" value="AIRS_C"/>
    <property type="match status" value="1"/>
</dbReference>
<dbReference type="PROSITE" id="PS50975">
    <property type="entry name" value="ATP_GRASP"/>
    <property type="match status" value="1"/>
</dbReference>
<evidence type="ECO:0000256" key="4">
    <source>
        <dbReference type="ARBA" id="ARBA00022598"/>
    </source>
</evidence>
<comment type="similarity">
    <text evidence="12">In the C-terminal section; belongs to the AIR synthase family.</text>
</comment>
<evidence type="ECO:0000256" key="13">
    <source>
        <dbReference type="ARBA" id="ARBA00047843"/>
    </source>
</evidence>
<reference evidence="17 18" key="1">
    <citation type="submission" date="2024-02" db="EMBL/GenBank/DDBJ databases">
        <title>Discinaceae phylogenomics.</title>
        <authorList>
            <person name="Dirks A.C."/>
            <person name="James T.Y."/>
        </authorList>
    </citation>
    <scope>NUCLEOTIDE SEQUENCE [LARGE SCALE GENOMIC DNA]</scope>
    <source>
        <strain evidence="17 18">ACD0624</strain>
    </source>
</reference>
<dbReference type="InterPro" id="IPR036921">
    <property type="entry name" value="PurM-like_N_sf"/>
</dbReference>
<dbReference type="SUPFAM" id="SSF56042">
    <property type="entry name" value="PurM C-terminal domain-like"/>
    <property type="match status" value="1"/>
</dbReference>
<evidence type="ECO:0000313" key="17">
    <source>
        <dbReference type="EMBL" id="KAL0635760.1"/>
    </source>
</evidence>
<evidence type="ECO:0000256" key="9">
    <source>
        <dbReference type="ARBA" id="ARBA00023211"/>
    </source>
</evidence>
<dbReference type="NCBIfam" id="TIGR00878">
    <property type="entry name" value="purM"/>
    <property type="match status" value="1"/>
</dbReference>
<evidence type="ECO:0000256" key="5">
    <source>
        <dbReference type="ARBA" id="ARBA00022723"/>
    </source>
</evidence>
<evidence type="ECO:0000256" key="3">
    <source>
        <dbReference type="ARBA" id="ARBA00007423"/>
    </source>
</evidence>
<comment type="catalytic activity">
    <reaction evidence="14">
        <text>2-formamido-N(1)-(5-O-phospho-beta-D-ribosyl)acetamidine + ATP = 5-amino-1-(5-phospho-beta-D-ribosyl)imidazole + ADP + phosphate + H(+)</text>
        <dbReference type="Rhea" id="RHEA:23032"/>
        <dbReference type="ChEBI" id="CHEBI:15378"/>
        <dbReference type="ChEBI" id="CHEBI:30616"/>
        <dbReference type="ChEBI" id="CHEBI:43474"/>
        <dbReference type="ChEBI" id="CHEBI:137981"/>
        <dbReference type="ChEBI" id="CHEBI:147287"/>
        <dbReference type="ChEBI" id="CHEBI:456216"/>
        <dbReference type="EC" id="6.3.3.1"/>
    </reaction>
</comment>
<dbReference type="Gene3D" id="3.90.600.10">
    <property type="entry name" value="Phosphoribosylglycinamide synthetase, C-terminal domain"/>
    <property type="match status" value="1"/>
</dbReference>
<dbReference type="InterPro" id="IPR020560">
    <property type="entry name" value="PRibGlycinamide_synth_C-dom"/>
</dbReference>
<keyword evidence="6 15" id="KW-0547">Nucleotide-binding</keyword>
<dbReference type="Pfam" id="PF02843">
    <property type="entry name" value="GARS_C"/>
    <property type="match status" value="1"/>
</dbReference>
<keyword evidence="8 15" id="KW-0067">ATP-binding</keyword>
<comment type="pathway">
    <text evidence="2">Purine metabolism; IMP biosynthesis via de novo pathway; N(1)-(5-phospho-D-ribosyl)glycinamide from 5-phospho-alpha-D-ribose 1-diphosphate: step 2/2.</text>
</comment>
<comment type="caution">
    <text evidence="17">The sequence shown here is derived from an EMBL/GenBank/DDBJ whole genome shotgun (WGS) entry which is preliminary data.</text>
</comment>
<name>A0ABR3GIM8_9PEZI</name>
<dbReference type="InterPro" id="IPR020562">
    <property type="entry name" value="PRibGlycinamide_synth_N"/>
</dbReference>
<organism evidence="17 18">
    <name type="scientific">Discina gigas</name>
    <dbReference type="NCBI Taxonomy" id="1032678"/>
    <lineage>
        <taxon>Eukaryota</taxon>
        <taxon>Fungi</taxon>
        <taxon>Dikarya</taxon>
        <taxon>Ascomycota</taxon>
        <taxon>Pezizomycotina</taxon>
        <taxon>Pezizomycetes</taxon>
        <taxon>Pezizales</taxon>
        <taxon>Discinaceae</taxon>
        <taxon>Discina</taxon>
    </lineage>
</organism>
<dbReference type="InterPro" id="IPR011761">
    <property type="entry name" value="ATP-grasp"/>
</dbReference>
<dbReference type="InterPro" id="IPR013815">
    <property type="entry name" value="ATP_grasp_subdomain_1"/>
</dbReference>
<accession>A0ABR3GIM8</accession>
<comment type="catalytic activity">
    <reaction evidence="13">
        <text>5-phospho-beta-D-ribosylamine + glycine + ATP = N(1)-(5-phospho-beta-D-ribosyl)glycinamide + ADP + phosphate + H(+)</text>
        <dbReference type="Rhea" id="RHEA:17453"/>
        <dbReference type="ChEBI" id="CHEBI:15378"/>
        <dbReference type="ChEBI" id="CHEBI:30616"/>
        <dbReference type="ChEBI" id="CHEBI:43474"/>
        <dbReference type="ChEBI" id="CHEBI:57305"/>
        <dbReference type="ChEBI" id="CHEBI:58681"/>
        <dbReference type="ChEBI" id="CHEBI:143788"/>
        <dbReference type="ChEBI" id="CHEBI:456216"/>
        <dbReference type="EC" id="6.3.4.13"/>
    </reaction>
</comment>
<comment type="similarity">
    <text evidence="3">In the N-terminal section; belongs to the GARS family.</text>
</comment>
<dbReference type="SUPFAM" id="SSF55326">
    <property type="entry name" value="PurM N-terminal domain-like"/>
    <property type="match status" value="1"/>
</dbReference>
<dbReference type="PANTHER" id="PTHR10520">
    <property type="entry name" value="TRIFUNCTIONAL PURINE BIOSYNTHETIC PROTEIN ADENOSINE-3-RELATED"/>
    <property type="match status" value="1"/>
</dbReference>
<dbReference type="Gene3D" id="3.30.1490.20">
    <property type="entry name" value="ATP-grasp fold, A domain"/>
    <property type="match status" value="1"/>
</dbReference>
<evidence type="ECO:0000256" key="11">
    <source>
        <dbReference type="ARBA" id="ARBA00029388"/>
    </source>
</evidence>
<keyword evidence="7" id="KW-0658">Purine biosynthesis</keyword>
<comment type="function">
    <text evidence="11">Catalyzes the second and fifth step in the 'de novo' purine biosynthesis pathway; contains phosphoribosylamine--glycine ligase (GARS) and phosphoribosylformylglycinamidine cyclo-ligase (AIRS) activities.</text>
</comment>
<keyword evidence="5" id="KW-0479">Metal-binding</keyword>
<evidence type="ECO:0000256" key="10">
    <source>
        <dbReference type="ARBA" id="ARBA00023268"/>
    </source>
</evidence>
<dbReference type="InterPro" id="IPR011054">
    <property type="entry name" value="Rudment_hybrid_motif"/>
</dbReference>
<evidence type="ECO:0000256" key="6">
    <source>
        <dbReference type="ARBA" id="ARBA00022741"/>
    </source>
</evidence>
<dbReference type="InterPro" id="IPR020561">
    <property type="entry name" value="PRibGlycinamid_synth_ATP-grasp"/>
</dbReference>
<evidence type="ECO:0000256" key="8">
    <source>
        <dbReference type="ARBA" id="ARBA00022840"/>
    </source>
</evidence>
<keyword evidence="10" id="KW-0511">Multifunctional enzyme</keyword>
<dbReference type="Gene3D" id="3.30.470.20">
    <property type="entry name" value="ATP-grasp fold, B domain"/>
    <property type="match status" value="1"/>
</dbReference>
<dbReference type="SMART" id="SM01210">
    <property type="entry name" value="GARS_C"/>
    <property type="match status" value="1"/>
</dbReference>
<keyword evidence="9" id="KW-0464">Manganese</keyword>
<dbReference type="EMBL" id="JBBBZM010000063">
    <property type="protein sequence ID" value="KAL0635760.1"/>
    <property type="molecule type" value="Genomic_DNA"/>
</dbReference>
<dbReference type="SUPFAM" id="SSF52440">
    <property type="entry name" value="PreATP-grasp domain"/>
    <property type="match status" value="1"/>
</dbReference>
<dbReference type="Pfam" id="PF00586">
    <property type="entry name" value="AIRS"/>
    <property type="match status" value="1"/>
</dbReference>
<dbReference type="SUPFAM" id="SSF51246">
    <property type="entry name" value="Rudiment single hybrid motif"/>
    <property type="match status" value="1"/>
</dbReference>
<dbReference type="Pfam" id="PF02844">
    <property type="entry name" value="GARS_N"/>
    <property type="match status" value="1"/>
</dbReference>
<protein>
    <submittedName>
        <fullName evidence="17">Bifunctional purine biosynthetic protein ADE1</fullName>
    </submittedName>
</protein>
<dbReference type="InterPro" id="IPR010918">
    <property type="entry name" value="PurM-like_C_dom"/>
</dbReference>
<evidence type="ECO:0000256" key="7">
    <source>
        <dbReference type="ARBA" id="ARBA00022755"/>
    </source>
</evidence>
<evidence type="ECO:0000256" key="12">
    <source>
        <dbReference type="ARBA" id="ARBA00029444"/>
    </source>
</evidence>
<comment type="pathway">
    <text evidence="1">Purine metabolism; IMP biosynthesis via de novo pathway; 5-amino-1-(5-phospho-D-ribosyl)imidazole from N(2)-formyl-N(1)-(5-phospho-D-ribosyl)glycinamide: step 2/2.</text>
</comment>
<dbReference type="CDD" id="cd02196">
    <property type="entry name" value="PurM"/>
    <property type="match status" value="1"/>
</dbReference>
<dbReference type="InterPro" id="IPR004733">
    <property type="entry name" value="PurM_cligase"/>
</dbReference>
<dbReference type="HAMAP" id="MF_00741">
    <property type="entry name" value="AIRS"/>
    <property type="match status" value="1"/>
</dbReference>
<proteinExistence type="inferred from homology"/>
<evidence type="ECO:0000256" key="15">
    <source>
        <dbReference type="PROSITE-ProRule" id="PRU00409"/>
    </source>
</evidence>
<evidence type="ECO:0000256" key="1">
    <source>
        <dbReference type="ARBA" id="ARBA00004686"/>
    </source>
</evidence>
<dbReference type="Gene3D" id="3.30.1330.10">
    <property type="entry name" value="PurM-like, N-terminal domain"/>
    <property type="match status" value="1"/>
</dbReference>
<evidence type="ECO:0000259" key="16">
    <source>
        <dbReference type="PROSITE" id="PS50975"/>
    </source>
</evidence>